<accession>A0ABW0KRR8</accession>
<dbReference type="RefSeq" id="WP_377167904.1">
    <property type="nucleotide sequence ID" value="NZ_JBHSMQ010000005.1"/>
</dbReference>
<protein>
    <recommendedName>
        <fullName evidence="3">Tellurite resistance protein TerB</fullName>
    </recommendedName>
</protein>
<dbReference type="EMBL" id="JBHSMQ010000005">
    <property type="protein sequence ID" value="MFC5456045.1"/>
    <property type="molecule type" value="Genomic_DNA"/>
</dbReference>
<name>A0ABW0KRR8_9BACT</name>
<sequence>MSSPNLDTLAKAPLFVHLAITGVNAGPTAVDSARFNEHVEAAGEPNARICLYTDALQHLANHFQRLHAELTGLADTAPLIEEIQAALSEQLTPSDKLQFLLHLGRVAAAAVRDDNGHPVPERVAMADQLSDLFHFMGYSKNNERYTDELQVTTYWPGIDPALQRFTEAELRQLSSVLGCLYASMSGCHGGELGNARKAALKQCLMAGYTPGQESCAAHALLRYFDQLFWLVFAEIQFAQAPKPLFVQGQALLTQKFEASEQAAFMQHLQNMAAALVTHDSPAMARDTLASIMALMQGHDVEIASGGLAEADWDVLSMGLVASFLLVAAADGKVGDKECEAFAGIINVVSEGVLTSLVFKAAARIPDNMHKLWPAVTARGSRPPQMVLDAVQLAATKFGDEDFDIYRKIAMAIAIKTAEAEGGGFLGLGSKISKEEQKVIDGLKGLLGFE</sequence>
<keyword evidence="2" id="KW-1185">Reference proteome</keyword>
<evidence type="ECO:0000313" key="1">
    <source>
        <dbReference type="EMBL" id="MFC5456045.1"/>
    </source>
</evidence>
<gene>
    <name evidence="1" type="ORF">ACFQDI_14370</name>
</gene>
<comment type="caution">
    <text evidence="1">The sequence shown here is derived from an EMBL/GenBank/DDBJ whole genome shotgun (WGS) entry which is preliminary data.</text>
</comment>
<evidence type="ECO:0008006" key="3">
    <source>
        <dbReference type="Google" id="ProtNLM"/>
    </source>
</evidence>
<reference evidence="2" key="1">
    <citation type="journal article" date="2019" name="Int. J. Syst. Evol. Microbiol.">
        <title>The Global Catalogue of Microorganisms (GCM) 10K type strain sequencing project: providing services to taxonomists for standard genome sequencing and annotation.</title>
        <authorList>
            <consortium name="The Broad Institute Genomics Platform"/>
            <consortium name="The Broad Institute Genome Sequencing Center for Infectious Disease"/>
            <person name="Wu L."/>
            <person name="Ma J."/>
        </authorList>
    </citation>
    <scope>NUCLEOTIDE SEQUENCE [LARGE SCALE GENOMIC DNA]</scope>
    <source>
        <strain evidence="2">CGMCC 4.1469</strain>
    </source>
</reference>
<proteinExistence type="predicted"/>
<evidence type="ECO:0000313" key="2">
    <source>
        <dbReference type="Proteomes" id="UP001596052"/>
    </source>
</evidence>
<organism evidence="1 2">
    <name type="scientific">Prosthecobacter fluviatilis</name>
    <dbReference type="NCBI Taxonomy" id="445931"/>
    <lineage>
        <taxon>Bacteria</taxon>
        <taxon>Pseudomonadati</taxon>
        <taxon>Verrucomicrobiota</taxon>
        <taxon>Verrucomicrobiia</taxon>
        <taxon>Verrucomicrobiales</taxon>
        <taxon>Verrucomicrobiaceae</taxon>
        <taxon>Prosthecobacter</taxon>
    </lineage>
</organism>
<dbReference type="Proteomes" id="UP001596052">
    <property type="component" value="Unassembled WGS sequence"/>
</dbReference>